<feature type="domain" description="HD" evidence="1">
    <location>
        <begin position="7"/>
        <end position="84"/>
    </location>
</feature>
<dbReference type="EMBL" id="QMIG01000003">
    <property type="protein sequence ID" value="RAW17656.1"/>
    <property type="molecule type" value="Genomic_DNA"/>
</dbReference>
<sequence length="173" mass="18742">MSSMGDRWAHVLAVGSLAAKLAAQTRHVPDVVVAAAWLHDIGYAPHVRSSGFHPVDGADFLAARHAPSELVSLVAYHSGAAYEAEERGLAAKLAAFGEPEQTNLDMLTLVDMSTGPTGIRVSVHQRLAEILTRYDTDHPVHRAITRSRESLIESCVRAARLLDLSDEWVFAPV</sequence>
<dbReference type="NCBIfam" id="TIGR00277">
    <property type="entry name" value="HDIG"/>
    <property type="match status" value="1"/>
</dbReference>
<name>A0A329R0H5_9ACTN</name>
<proteinExistence type="predicted"/>
<evidence type="ECO:0000313" key="3">
    <source>
        <dbReference type="Proteomes" id="UP000250462"/>
    </source>
</evidence>
<dbReference type="OrthoDB" id="2989229at2"/>
<comment type="caution">
    <text evidence="2">The sequence shown here is derived from an EMBL/GenBank/DDBJ whole genome shotgun (WGS) entry which is preliminary data.</text>
</comment>
<dbReference type="GO" id="GO:0016787">
    <property type="term" value="F:hydrolase activity"/>
    <property type="evidence" value="ECO:0007669"/>
    <property type="project" value="UniProtKB-KW"/>
</dbReference>
<accession>A0A329R0H5</accession>
<gene>
    <name evidence="2" type="ORF">DPM12_05055</name>
</gene>
<evidence type="ECO:0000313" key="2">
    <source>
        <dbReference type="EMBL" id="RAW17656.1"/>
    </source>
</evidence>
<dbReference type="SUPFAM" id="SSF109604">
    <property type="entry name" value="HD-domain/PDEase-like"/>
    <property type="match status" value="1"/>
</dbReference>
<organism evidence="2 3">
    <name type="scientific">Phytoactinopolyspora halophila</name>
    <dbReference type="NCBI Taxonomy" id="1981511"/>
    <lineage>
        <taxon>Bacteria</taxon>
        <taxon>Bacillati</taxon>
        <taxon>Actinomycetota</taxon>
        <taxon>Actinomycetes</taxon>
        <taxon>Jiangellales</taxon>
        <taxon>Jiangellaceae</taxon>
        <taxon>Phytoactinopolyspora</taxon>
    </lineage>
</organism>
<dbReference type="AlphaFoldDB" id="A0A329R0H5"/>
<dbReference type="Gene3D" id="1.10.3210.10">
    <property type="entry name" value="Hypothetical protein af1432"/>
    <property type="match status" value="1"/>
</dbReference>
<dbReference type="Proteomes" id="UP000250462">
    <property type="component" value="Unassembled WGS sequence"/>
</dbReference>
<reference evidence="2 3" key="1">
    <citation type="submission" date="2018-06" db="EMBL/GenBank/DDBJ databases">
        <title>Phytoactinopolyspora halophila sp. nov., a novel halophilic actinomycete isolated from a saline soil in China.</title>
        <authorList>
            <person name="Tang S.-K."/>
        </authorList>
    </citation>
    <scope>NUCLEOTIDE SEQUENCE [LARGE SCALE GENOMIC DNA]</scope>
    <source>
        <strain evidence="2 3">YIM 96934</strain>
    </source>
</reference>
<dbReference type="InterPro" id="IPR006674">
    <property type="entry name" value="HD_domain"/>
</dbReference>
<keyword evidence="3" id="KW-1185">Reference proteome</keyword>
<dbReference type="InterPro" id="IPR006675">
    <property type="entry name" value="HDIG_dom"/>
</dbReference>
<keyword evidence="2" id="KW-0378">Hydrolase</keyword>
<dbReference type="InterPro" id="IPR003607">
    <property type="entry name" value="HD/PDEase_dom"/>
</dbReference>
<protein>
    <submittedName>
        <fullName evidence="2">Phosphohydrolase</fullName>
    </submittedName>
</protein>
<evidence type="ECO:0000259" key="1">
    <source>
        <dbReference type="Pfam" id="PF01966"/>
    </source>
</evidence>
<dbReference type="CDD" id="cd00077">
    <property type="entry name" value="HDc"/>
    <property type="match status" value="1"/>
</dbReference>
<dbReference type="Pfam" id="PF01966">
    <property type="entry name" value="HD"/>
    <property type="match status" value="1"/>
</dbReference>